<keyword evidence="2" id="KW-1133">Transmembrane helix</keyword>
<gene>
    <name evidence="4" type="ORF">GCM10009811_29890</name>
</gene>
<reference evidence="4 5" key="1">
    <citation type="journal article" date="2019" name="Int. J. Syst. Evol. Microbiol.">
        <title>The Global Catalogue of Microorganisms (GCM) 10K type strain sequencing project: providing services to taxonomists for standard genome sequencing and annotation.</title>
        <authorList>
            <consortium name="The Broad Institute Genomics Platform"/>
            <consortium name="The Broad Institute Genome Sequencing Center for Infectious Disease"/>
            <person name="Wu L."/>
            <person name="Ma J."/>
        </authorList>
    </citation>
    <scope>NUCLEOTIDE SEQUENCE [LARGE SCALE GENOMIC DNA]</scope>
    <source>
        <strain evidence="4 5">JCM 15592</strain>
    </source>
</reference>
<evidence type="ECO:0000313" key="4">
    <source>
        <dbReference type="EMBL" id="GAA1804332.1"/>
    </source>
</evidence>
<feature type="domain" description="DUF6458" evidence="3">
    <location>
        <begin position="1"/>
        <end position="80"/>
    </location>
</feature>
<dbReference type="Proteomes" id="UP001499938">
    <property type="component" value="Unassembled WGS sequence"/>
</dbReference>
<evidence type="ECO:0000313" key="5">
    <source>
        <dbReference type="Proteomes" id="UP001499938"/>
    </source>
</evidence>
<dbReference type="RefSeq" id="WP_344087211.1">
    <property type="nucleotide sequence ID" value="NZ_BAAAPO010000046.1"/>
</dbReference>
<dbReference type="InterPro" id="IPR045597">
    <property type="entry name" value="DUF6458"/>
</dbReference>
<evidence type="ECO:0000256" key="2">
    <source>
        <dbReference type="SAM" id="Phobius"/>
    </source>
</evidence>
<comment type="caution">
    <text evidence="4">The sequence shown here is derived from an EMBL/GenBank/DDBJ whole genome shotgun (WGS) entry which is preliminary data.</text>
</comment>
<feature type="compositionally biased region" description="Polar residues" evidence="1">
    <location>
        <begin position="55"/>
        <end position="76"/>
    </location>
</feature>
<accession>A0ABN2LZG6</accession>
<proteinExistence type="predicted"/>
<dbReference type="EMBL" id="BAAAPO010000046">
    <property type="protein sequence ID" value="GAA1804332.1"/>
    <property type="molecule type" value="Genomic_DNA"/>
</dbReference>
<feature type="region of interest" description="Disordered" evidence="1">
    <location>
        <begin position="55"/>
        <end position="84"/>
    </location>
</feature>
<feature type="transmembrane region" description="Helical" evidence="2">
    <location>
        <begin position="31"/>
        <end position="51"/>
    </location>
</feature>
<name>A0ABN2LZG6_9MICO</name>
<keyword evidence="5" id="KW-1185">Reference proteome</keyword>
<keyword evidence="2" id="KW-0472">Membrane</keyword>
<evidence type="ECO:0000259" key="3">
    <source>
        <dbReference type="Pfam" id="PF20059"/>
    </source>
</evidence>
<organism evidence="4 5">
    <name type="scientific">Nostocoides veronense</name>
    <dbReference type="NCBI Taxonomy" id="330836"/>
    <lineage>
        <taxon>Bacteria</taxon>
        <taxon>Bacillati</taxon>
        <taxon>Actinomycetota</taxon>
        <taxon>Actinomycetes</taxon>
        <taxon>Micrococcales</taxon>
        <taxon>Intrasporangiaceae</taxon>
        <taxon>Nostocoides</taxon>
    </lineage>
</organism>
<evidence type="ECO:0000256" key="1">
    <source>
        <dbReference type="SAM" id="MobiDB-lite"/>
    </source>
</evidence>
<sequence>MYVGLGIFLLVVGAILSFAVRDSISAVDLTMIGYIMMAGGALAVLLSLVMGNRGTSAGGYSSTRVTRTDPNTGTQVDETRVDGL</sequence>
<keyword evidence="2" id="KW-0812">Transmembrane</keyword>
<protein>
    <recommendedName>
        <fullName evidence="3">DUF6458 domain-containing protein</fullName>
    </recommendedName>
</protein>
<dbReference type="Pfam" id="PF20059">
    <property type="entry name" value="DUF6458"/>
    <property type="match status" value="1"/>
</dbReference>